<dbReference type="NCBIfam" id="NF012210">
    <property type="entry name" value="PDxFFG"/>
    <property type="match status" value="1"/>
</dbReference>
<sequence>MLKNWSLKSKILLSLATLAVGSGIAIGSMIAYAENSDEKLGPLSPANKQLFDNSYAKIYDEKGELKPELRILDAQKKSSLAVVSLDGSEFAFKESPEDKMDFDEFFNEYYKRYNEPFVLEVKYGSFSFYDEYVLAVHPKQFIEFSNWFIKNVAWGPDLLTLNSFRIVPGVEQNGNAITLGSHSTLHKEVSEIKFFPDAFFGSLPIYSALGGRGNASDALTYSTFNSEVSKNILDEYLKNIPYASAAKNALDVPENESFKGIIVPSKLNHQKFMVLLDENTNVELGTSSKAVPERAQTLYLPYDVTETEFEQLKTQYPDELQRYSFSDLRPVEILSAFAEDENAGMSNNPSKDLLKITFKYLDVPEKEYVQIEKELDVLKRSEKGKDIEGLKKIELKRQEIKNEYKTTMHFNLMQGRSWISYQNFVKAVKNSIRSFLDFYDIDSYKNETIYVYDPLNGQPLQYFASFLQAINTIPSLKKLSYAEQKEFVKKYKVTEFKITNNIVDKFHTLNVSLVNGKSNKLVVSFTGNTNNNYKPEGFAQFKEAIGYSGAISPVTVFYTPEDIASEEKGLAARKYQAYNETYNGLLDKVLAKYPHLAKKLNGPHITREVNEKGVYEFKLTEGEYVGLTPGDRIGLPLILGALVPGFQGVPTDFLKYVATHEYGHHYTLDQGQAWINDKNPIIVGGLSTRGGANESSYYSYEALVNYLEARTNIEVIRVNANNQPTENGKFIRFKFGILDENGKVTHFETEALEDIWGTEKSHDEIDQVLKNKKRRFLQDFAGMVKAAKERGVALGDLFIANSFDADSGTLNPRISGIGKAFKKIQEASGKTEYKLVPITARNIIEQMTDGAGNPLTKAVTFADDNHFTFKLFETDSKKPNKITKINMFNKDGSPVIQVPLNVELDPESLNYIRTQSDVIGQSISATVRAQMFDSGWNESSSRIGGDFALWLQTLFGGADLNAFVESIKHRSDAAEVNVNENASVKKRKSNDFFALPFGLQSELQTLRDSYINIYERAYDQKKNALDNVKFSAFLKGNKGSVLTFVPNGFEGENSDLNKFFFPYMRENSFLADRINIRDGLSNRMSSIAEDNGFPATNSRWSMYPTQAFITLIGLQPYSADGATNTLLFDSFVAFVDKDTNIVNSQQVWNSSRDALGKFDEAIRGVVLNPYSRFMKANDKELLKAVNKLHQQMVIVTDRENARDNLSAPKFKSFYELINFASIDYSKAKYDTNIKNYNWDVEYVKTKFNLFEIKSLAEKDTELTTANLREQINSASDENAQEQAVANYAMYRFRHSNLVLSVKEFSPALDLVANSAIFSKDYGIDMISETFKKYYVQDLTSAPEENKNLYFDAEKLQKYLEQFIQDNNLSQYIKYFSMQDFVTLAGNVMFFKNGGETEMTIDNILFGGFSSGESSDDVKNYNDTRVEPLLNDKFTDYIYSIAETLTRDYVQTVYSPNKNDFGNTPSYLKGLSEAITGLDYIVDGTAINYLNELKNNNTNMSTGIKESLEADRYNEFYQQHVAGIIEFNKRIQKTKTDKKELSKLLDSLSVNDPEYDAIHNAIETLNQTINSISDERHNYISNAKAKFFDDISAKRFFQDYEYRDSSYFGKFISNSNGFFKDRFEKETIGMELYDVDGNPIVDQNIRLKDFEGNRITNRPEAFFISQLYNYGVSKRNISGIFRNKDLDALAMYGYIKNDLATQAKYLKFTDVDTKEEIFLSIHTEKTNNIFWLQKQGDVSAKKTIEDYGYTSWLSDYALMAKYRDALLKPKHRYYMEFADENKKAIQDIDLGNVQALAENAKAVQQSPIKIVPEVETNAQGEKVKTGKTIINVDFQFNISH</sequence>
<protein>
    <submittedName>
        <fullName evidence="1">PDxFFG protein</fullName>
    </submittedName>
</protein>
<dbReference type="EMBL" id="CP132191">
    <property type="protein sequence ID" value="WLP85780.1"/>
    <property type="molecule type" value="Genomic_DNA"/>
</dbReference>
<reference evidence="1" key="1">
    <citation type="submission" date="2023-08" db="EMBL/GenBank/DDBJ databases">
        <title>Complete genome sequence of Mycoplasma seminis 2200.</title>
        <authorList>
            <person name="Spergser J."/>
        </authorList>
    </citation>
    <scope>NUCLEOTIDE SEQUENCE [LARGE SCALE GENOMIC DNA]</scope>
    <source>
        <strain evidence="1">2200</strain>
    </source>
</reference>
<dbReference type="RefSeq" id="WP_305938204.1">
    <property type="nucleotide sequence ID" value="NZ_CP132191.1"/>
</dbReference>
<name>A0ABY9HB14_9MOLU</name>
<proteinExistence type="predicted"/>
<accession>A0ABY9HB14</accession>
<keyword evidence="2" id="KW-1185">Reference proteome</keyword>
<evidence type="ECO:0000313" key="1">
    <source>
        <dbReference type="EMBL" id="WLP85780.1"/>
    </source>
</evidence>
<dbReference type="Proteomes" id="UP001237011">
    <property type="component" value="Chromosome"/>
</dbReference>
<gene>
    <name evidence="1" type="ORF">Q8852_01355</name>
</gene>
<evidence type="ECO:0000313" key="2">
    <source>
        <dbReference type="Proteomes" id="UP001237011"/>
    </source>
</evidence>
<organism evidence="1 2">
    <name type="scientific">Mycoplasma seminis</name>
    <dbReference type="NCBI Taxonomy" id="512749"/>
    <lineage>
        <taxon>Bacteria</taxon>
        <taxon>Bacillati</taxon>
        <taxon>Mycoplasmatota</taxon>
        <taxon>Mollicutes</taxon>
        <taxon>Mycoplasmataceae</taxon>
        <taxon>Mycoplasma</taxon>
    </lineage>
</organism>